<dbReference type="Proteomes" id="UP001050691">
    <property type="component" value="Unassembled WGS sequence"/>
</dbReference>
<evidence type="ECO:0000313" key="3">
    <source>
        <dbReference type="Proteomes" id="UP001050691"/>
    </source>
</evidence>
<accession>A0AAV5AEZ2</accession>
<organism evidence="2 3">
    <name type="scientific">Clathrus columnatus</name>
    <dbReference type="NCBI Taxonomy" id="1419009"/>
    <lineage>
        <taxon>Eukaryota</taxon>
        <taxon>Fungi</taxon>
        <taxon>Dikarya</taxon>
        <taxon>Basidiomycota</taxon>
        <taxon>Agaricomycotina</taxon>
        <taxon>Agaricomycetes</taxon>
        <taxon>Phallomycetidae</taxon>
        <taxon>Phallales</taxon>
        <taxon>Clathraceae</taxon>
        <taxon>Clathrus</taxon>
    </lineage>
</organism>
<comment type="caution">
    <text evidence="2">The sequence shown here is derived from an EMBL/GenBank/DDBJ whole genome shotgun (WGS) entry which is preliminary data.</text>
</comment>
<dbReference type="AlphaFoldDB" id="A0AAV5AEZ2"/>
<feature type="region of interest" description="Disordered" evidence="1">
    <location>
        <begin position="66"/>
        <end position="86"/>
    </location>
</feature>
<evidence type="ECO:0000313" key="2">
    <source>
        <dbReference type="EMBL" id="GJJ12810.1"/>
    </source>
</evidence>
<reference evidence="2" key="1">
    <citation type="submission" date="2021-10" db="EMBL/GenBank/DDBJ databases">
        <title>De novo Genome Assembly of Clathrus columnatus (Basidiomycota, Fungi) Using Illumina and Nanopore Sequence Data.</title>
        <authorList>
            <person name="Ogiso-Tanaka E."/>
            <person name="Itagaki H."/>
            <person name="Hosoya T."/>
            <person name="Hosaka K."/>
        </authorList>
    </citation>
    <scope>NUCLEOTIDE SEQUENCE</scope>
    <source>
        <strain evidence="2">MO-923</strain>
    </source>
</reference>
<evidence type="ECO:0000256" key="1">
    <source>
        <dbReference type="SAM" id="MobiDB-lite"/>
    </source>
</evidence>
<keyword evidence="3" id="KW-1185">Reference proteome</keyword>
<name>A0AAV5AEZ2_9AGAM</name>
<sequence>MVTETIVLVVTLHSVLRSRKVSDYIKEKKNNPIGHLILEQGTDAPTDSAPSLSVLQCIHSAIMEEFGKNDSDESDYQSDRDKGEVV</sequence>
<protein>
    <submittedName>
        <fullName evidence="2">Uncharacterized protein</fullName>
    </submittedName>
</protein>
<dbReference type="EMBL" id="BPWL01000008">
    <property type="protein sequence ID" value="GJJ12810.1"/>
    <property type="molecule type" value="Genomic_DNA"/>
</dbReference>
<gene>
    <name evidence="2" type="ORF">Clacol_007055</name>
</gene>
<proteinExistence type="predicted"/>